<evidence type="ECO:0000313" key="2">
    <source>
        <dbReference type="EMBL" id="CAJ0584600.1"/>
    </source>
</evidence>
<dbReference type="AlphaFoldDB" id="A0AA36G9W5"/>
<gene>
    <name evidence="2" type="ORF">MSPICULIGERA_LOCUS22647</name>
</gene>
<name>A0AA36G9W5_9BILA</name>
<dbReference type="Proteomes" id="UP001177023">
    <property type="component" value="Unassembled WGS sequence"/>
</dbReference>
<comment type="caution">
    <text evidence="2">The sequence shown here is derived from an EMBL/GenBank/DDBJ whole genome shotgun (WGS) entry which is preliminary data.</text>
</comment>
<protein>
    <submittedName>
        <fullName evidence="2">Uncharacterized protein</fullName>
    </submittedName>
</protein>
<feature type="non-terminal residue" evidence="2">
    <location>
        <position position="97"/>
    </location>
</feature>
<evidence type="ECO:0000313" key="3">
    <source>
        <dbReference type="Proteomes" id="UP001177023"/>
    </source>
</evidence>
<sequence>MVIFVGRIIGEFCDSDVCKCASDNPVLSISRSYHDYEKASADHEKKPIGSITARLVQSCSRVFRHGRELPGDAEATNGSSISASEKPRLAAEEDLNK</sequence>
<organism evidence="2 3">
    <name type="scientific">Mesorhabditis spiculigera</name>
    <dbReference type="NCBI Taxonomy" id="96644"/>
    <lineage>
        <taxon>Eukaryota</taxon>
        <taxon>Metazoa</taxon>
        <taxon>Ecdysozoa</taxon>
        <taxon>Nematoda</taxon>
        <taxon>Chromadorea</taxon>
        <taxon>Rhabditida</taxon>
        <taxon>Rhabditina</taxon>
        <taxon>Rhabditomorpha</taxon>
        <taxon>Rhabditoidea</taxon>
        <taxon>Rhabditidae</taxon>
        <taxon>Mesorhabditinae</taxon>
        <taxon>Mesorhabditis</taxon>
    </lineage>
</organism>
<keyword evidence="3" id="KW-1185">Reference proteome</keyword>
<reference evidence="2" key="1">
    <citation type="submission" date="2023-06" db="EMBL/GenBank/DDBJ databases">
        <authorList>
            <person name="Delattre M."/>
        </authorList>
    </citation>
    <scope>NUCLEOTIDE SEQUENCE</scope>
    <source>
        <strain evidence="2">AF72</strain>
    </source>
</reference>
<proteinExistence type="predicted"/>
<evidence type="ECO:0000256" key="1">
    <source>
        <dbReference type="SAM" id="MobiDB-lite"/>
    </source>
</evidence>
<accession>A0AA36G9W5</accession>
<dbReference type="EMBL" id="CATQJA010002698">
    <property type="protein sequence ID" value="CAJ0584600.1"/>
    <property type="molecule type" value="Genomic_DNA"/>
</dbReference>
<feature type="compositionally biased region" description="Basic and acidic residues" evidence="1">
    <location>
        <begin position="85"/>
        <end position="97"/>
    </location>
</feature>
<feature type="region of interest" description="Disordered" evidence="1">
    <location>
        <begin position="67"/>
        <end position="97"/>
    </location>
</feature>